<dbReference type="RefSeq" id="WP_182503892.1">
    <property type="nucleotide sequence ID" value="NZ_JACJHX010000023.1"/>
</dbReference>
<dbReference type="Gene3D" id="2.40.50.480">
    <property type="match status" value="1"/>
</dbReference>
<proteinExistence type="predicted"/>
<dbReference type="NCBIfam" id="TIGR01655">
    <property type="entry name" value="yxeA_fam"/>
    <property type="match status" value="1"/>
</dbReference>
<gene>
    <name evidence="1" type="ORF">HNP81_004319</name>
</gene>
<dbReference type="PANTHER" id="PTHR36433">
    <property type="entry name" value="HYPOTHETICAL CYTOSOLIC PROTEIN"/>
    <property type="match status" value="1"/>
</dbReference>
<reference evidence="1 2" key="1">
    <citation type="submission" date="2020-08" db="EMBL/GenBank/DDBJ databases">
        <title>Genomic Encyclopedia of Type Strains, Phase IV (KMG-IV): sequencing the most valuable type-strain genomes for metagenomic binning, comparative biology and taxonomic classification.</title>
        <authorList>
            <person name="Goeker M."/>
        </authorList>
    </citation>
    <scope>NUCLEOTIDE SEQUENCE [LARGE SCALE GENOMIC DNA]</scope>
    <source>
        <strain evidence="1 2">DSM 105481</strain>
    </source>
</reference>
<protein>
    <submittedName>
        <fullName evidence="1">Uncharacterized protein (TIGR01655 family)</fullName>
    </submittedName>
</protein>
<dbReference type="Proteomes" id="UP000626697">
    <property type="component" value="Unassembled WGS sequence"/>
</dbReference>
<sequence length="119" mass="13488">MKKVIISCTVIAAILIGGLVFIQNVNLNRLGADEYYTRIEGQGKKIEDKADNGQKYVSYEYELPAYDQEGKKKTLTFTATKQLREKAYLSLFVKDGKGVTSYQEVTKEELPEKAKDKLK</sequence>
<evidence type="ECO:0000313" key="1">
    <source>
        <dbReference type="EMBL" id="MBA9028997.1"/>
    </source>
</evidence>
<organism evidence="1 2">
    <name type="scientific">Peribacillus huizhouensis</name>
    <dbReference type="NCBI Taxonomy" id="1501239"/>
    <lineage>
        <taxon>Bacteria</taxon>
        <taxon>Bacillati</taxon>
        <taxon>Bacillota</taxon>
        <taxon>Bacilli</taxon>
        <taxon>Bacillales</taxon>
        <taxon>Bacillaceae</taxon>
        <taxon>Peribacillus</taxon>
    </lineage>
</organism>
<dbReference type="EMBL" id="JACJHX010000023">
    <property type="protein sequence ID" value="MBA9028997.1"/>
    <property type="molecule type" value="Genomic_DNA"/>
</dbReference>
<dbReference type="InterPro" id="IPR036166">
    <property type="entry name" value="YxeA-like_sf"/>
</dbReference>
<dbReference type="InterPro" id="IPR006542">
    <property type="entry name" value="DUF1093"/>
</dbReference>
<evidence type="ECO:0000313" key="2">
    <source>
        <dbReference type="Proteomes" id="UP000626697"/>
    </source>
</evidence>
<dbReference type="SUPFAM" id="SSF159121">
    <property type="entry name" value="BC4932-like"/>
    <property type="match status" value="1"/>
</dbReference>
<keyword evidence="2" id="KW-1185">Reference proteome</keyword>
<comment type="caution">
    <text evidence="1">The sequence shown here is derived from an EMBL/GenBank/DDBJ whole genome shotgun (WGS) entry which is preliminary data.</text>
</comment>
<dbReference type="PANTHER" id="PTHR36433:SF2">
    <property type="entry name" value="YXEA FAMILY PROTEIN"/>
    <property type="match status" value="1"/>
</dbReference>
<dbReference type="Pfam" id="PF06486">
    <property type="entry name" value="DUF1093"/>
    <property type="match status" value="1"/>
</dbReference>
<name>A0ABR6CVE5_9BACI</name>
<accession>A0ABR6CVE5</accession>